<evidence type="ECO:0000313" key="1">
    <source>
        <dbReference type="EMBL" id="QGF21998.1"/>
    </source>
</evidence>
<dbReference type="Proteomes" id="UP000349651">
    <property type="component" value="Segment"/>
</dbReference>
<dbReference type="EMBL" id="MN602881">
    <property type="protein sequence ID" value="QGF21998.1"/>
    <property type="molecule type" value="Genomic_DNA"/>
</dbReference>
<dbReference type="GeneID" id="77943239"/>
<protein>
    <submittedName>
        <fullName evidence="1">Uncharacterized protein</fullName>
    </submittedName>
</protein>
<name>A0A5Q2F5H4_9CAUD</name>
<proteinExistence type="predicted"/>
<dbReference type="KEGG" id="vg:77943239"/>
<organism evidence="1 2">
    <name type="scientific">Erwinia phage Midgardsormr38</name>
    <dbReference type="NCBI Taxonomy" id="2663326"/>
    <lineage>
        <taxon>Viruses</taxon>
        <taxon>Duplodnaviria</taxon>
        <taxon>Heunggongvirae</taxon>
        <taxon>Uroviricota</taxon>
        <taxon>Caudoviricetes</taxon>
        <taxon>Midgardsormrvirus</taxon>
        <taxon>Midgardsormrvirus midgardsormr38</taxon>
    </lineage>
</organism>
<sequence>MMINELIEQIGGRERLENIASGNAFYCIQDDEGQLMARAMLAVLDAKPVAYTHASEISNMHVTGLYIRGFPIDRRLNAEEGYTVPLYTIETAASAPEGWKLVPAEPTQRMIDAHTEGMVSGGATRAYRDMLAAAPAAGGDGG</sequence>
<keyword evidence="2" id="KW-1185">Reference proteome</keyword>
<dbReference type="RefSeq" id="YP_010667127.1">
    <property type="nucleotide sequence ID" value="NC_070949.1"/>
</dbReference>
<accession>A0A5Q2F5H4</accession>
<evidence type="ECO:0000313" key="2">
    <source>
        <dbReference type="Proteomes" id="UP000349651"/>
    </source>
</evidence>
<reference evidence="1 2" key="1">
    <citation type="submission" date="2019-10" db="EMBL/GenBank/DDBJ databases">
        <title>Complete genome sequence of Erwinia phage Midgardsormr38.</title>
        <authorList>
            <person name="Dislers A."/>
            <person name="Zrelovs N."/>
            <person name="Kazaks A."/>
        </authorList>
    </citation>
    <scope>NUCLEOTIDE SEQUENCE [LARGE SCALE GENOMIC DNA]</scope>
</reference>